<dbReference type="Pfam" id="PF26341">
    <property type="entry name" value="AAA_SelU"/>
    <property type="match status" value="1"/>
</dbReference>
<sequence>MSLKEVGKDLPLVEDLRSLFLSGRPLLDVRAPVEFHEGAFPNTRNHPLMDDADREAIGTCYKQQGQDAAIALGMQRVSGDIKDARVAAWAAFAREHPDGVLYCFRGGLRSRISQQLLYESTGIQYPRVKGGYKLMRRFLLQQLETLPSQLQPIILSGGTGSGKTIFLKTISQSIDLEGIANHRGSAFGTQPNQQPTQINFENQLAIDLMRKLDQGQSTLLFEDESRMIGSLHLPETFFKRLSEAPLVLMQVPNDERVEISYQEYVVDNLQAFTALHHGDEAAGFAAFSQYLLGSLAKIQRRLGGVRYQKAHRMMQDALIQQKRTGKTEAHYDLVRFILLDYYDPMYNYQISKKQDRLVFTGSPAEVRDYLNSMGIR</sequence>
<dbReference type="PANTHER" id="PTHR30401:SF0">
    <property type="entry name" value="TRNA 2-SELENOURIDINE SYNTHASE"/>
    <property type="match status" value="1"/>
</dbReference>
<evidence type="ECO:0000256" key="1">
    <source>
        <dbReference type="ARBA" id="ARBA00023266"/>
    </source>
</evidence>
<evidence type="ECO:0000256" key="2">
    <source>
        <dbReference type="HAMAP-Rule" id="MF_01622"/>
    </source>
</evidence>
<dbReference type="PANTHER" id="PTHR30401">
    <property type="entry name" value="TRNA 2-SELENOURIDINE SYNTHASE"/>
    <property type="match status" value="1"/>
</dbReference>
<protein>
    <recommendedName>
        <fullName evidence="2">tRNA 2-selenouridine synthase</fullName>
        <ecNumber evidence="2">2.9.1.3</ecNumber>
    </recommendedName>
</protein>
<dbReference type="Proteomes" id="UP000672039">
    <property type="component" value="Chromosome"/>
</dbReference>
<keyword evidence="2 4" id="KW-0808">Transferase</keyword>
<dbReference type="EC" id="2.9.1.3" evidence="2"/>
<reference evidence="4 5" key="1">
    <citation type="submission" date="2021-04" db="EMBL/GenBank/DDBJ databases">
        <title>Genomics, taxonomy and metabolism of representatives of sulfur bacteria of the genus Thiothrix: Thiothrix fructosivorans QT, Thiothrix unzii A1T and three new species, Thiothrix subterranea sp. nov., Thiothrix litoralis sp. nov. and 'Candidatus Thiothrix anitrata' sp. nov.</title>
        <authorList>
            <person name="Ravin N.V."/>
            <person name="Smolyakov D."/>
            <person name="Rudenko T.S."/>
            <person name="Mardanov A.V."/>
            <person name="Beletsky A.V."/>
            <person name="Markov N.D."/>
            <person name="Fomenkov A.I."/>
            <person name="Roberts R.J."/>
            <person name="Karnachuk O.V."/>
            <person name="Novikov A."/>
            <person name="Grabovich M.Y."/>
        </authorList>
    </citation>
    <scope>NUCLEOTIDE SEQUENCE [LARGE SCALE GENOMIC DNA]</scope>
    <source>
        <strain evidence="4 5">AS</strain>
    </source>
</reference>
<proteinExistence type="inferred from homology"/>
<comment type="function">
    <text evidence="2">Involved in the post-transcriptional modification of the uridine at the wobble position (U34) of tRNA(Lys), tRNA(Glu) and tRNA(Gln). Catalyzes the conversion of 2-thiouridine (S2U-RNA) to 2-selenouridine (Se2U-RNA). Acts in a two-step process involving geranylation of 2-thiouridine (S2U) to S-geranyl-2-thiouridine (geS2U) and subsequent selenation of the latter derivative to 2-selenouridine (Se2U) in the tRNA chain.</text>
</comment>
<evidence type="ECO:0000313" key="4">
    <source>
        <dbReference type="EMBL" id="QTR46753.1"/>
    </source>
</evidence>
<dbReference type="InterPro" id="IPR027417">
    <property type="entry name" value="P-loop_NTPase"/>
</dbReference>
<dbReference type="PROSITE" id="PS50206">
    <property type="entry name" value="RHODANESE_3"/>
    <property type="match status" value="1"/>
</dbReference>
<comment type="catalytic activity">
    <reaction evidence="2">
        <text>5-methylaminomethyl-2-thiouridine(34) in tRNA + (2E)-geranyl diphosphate = 5-methylaminomethyl-S-(2E)-geranyl-thiouridine(34) in tRNA + diphosphate</text>
        <dbReference type="Rhea" id="RHEA:14085"/>
        <dbReference type="Rhea" id="RHEA-COMP:10195"/>
        <dbReference type="Rhea" id="RHEA-COMP:14654"/>
        <dbReference type="ChEBI" id="CHEBI:33019"/>
        <dbReference type="ChEBI" id="CHEBI:58057"/>
        <dbReference type="ChEBI" id="CHEBI:74455"/>
        <dbReference type="ChEBI" id="CHEBI:140632"/>
    </reaction>
</comment>
<comment type="similarity">
    <text evidence="2">Belongs to the SelU family.</text>
</comment>
<dbReference type="Gene3D" id="3.40.250.10">
    <property type="entry name" value="Rhodanese-like domain"/>
    <property type="match status" value="1"/>
</dbReference>
<keyword evidence="1 2" id="KW-0711">Selenium</keyword>
<dbReference type="NCBIfam" id="TIGR03167">
    <property type="entry name" value="tRNA_sel_U_synt"/>
    <property type="match status" value="1"/>
</dbReference>
<dbReference type="InterPro" id="IPR036873">
    <property type="entry name" value="Rhodanese-like_dom_sf"/>
</dbReference>
<dbReference type="InterPro" id="IPR001763">
    <property type="entry name" value="Rhodanese-like_dom"/>
</dbReference>
<keyword evidence="5" id="KW-1185">Reference proteome</keyword>
<comment type="catalytic activity">
    <reaction evidence="2">
        <text>5-methylaminomethyl-S-(2E)-geranyl-thiouridine(34) in tRNA + selenophosphate + H(+) = 5-methylaminomethyl-2-(Se-phospho)selenouridine(34) in tRNA + (2E)-thiogeraniol</text>
        <dbReference type="Rhea" id="RHEA:60172"/>
        <dbReference type="Rhea" id="RHEA-COMP:14654"/>
        <dbReference type="Rhea" id="RHEA-COMP:15523"/>
        <dbReference type="ChEBI" id="CHEBI:15378"/>
        <dbReference type="ChEBI" id="CHEBI:16144"/>
        <dbReference type="ChEBI" id="CHEBI:140632"/>
        <dbReference type="ChEBI" id="CHEBI:143702"/>
        <dbReference type="ChEBI" id="CHEBI:143703"/>
    </reaction>
</comment>
<feature type="domain" description="Rhodanese" evidence="3">
    <location>
        <begin position="26"/>
        <end position="143"/>
    </location>
</feature>
<organism evidence="4 5">
    <name type="scientific">Thiothrix litoralis</name>
    <dbReference type="NCBI Taxonomy" id="2891210"/>
    <lineage>
        <taxon>Bacteria</taxon>
        <taxon>Pseudomonadati</taxon>
        <taxon>Pseudomonadota</taxon>
        <taxon>Gammaproteobacteria</taxon>
        <taxon>Thiotrichales</taxon>
        <taxon>Thiotrichaceae</taxon>
        <taxon>Thiothrix</taxon>
    </lineage>
</organism>
<dbReference type="SUPFAM" id="SSF52540">
    <property type="entry name" value="P-loop containing nucleoside triphosphate hydrolases"/>
    <property type="match status" value="1"/>
</dbReference>
<evidence type="ECO:0000313" key="5">
    <source>
        <dbReference type="Proteomes" id="UP000672039"/>
    </source>
</evidence>
<feature type="active site" description="S-selanylcysteine intermediate" evidence="2">
    <location>
        <position position="103"/>
    </location>
</feature>
<dbReference type="SUPFAM" id="SSF52821">
    <property type="entry name" value="Rhodanese/Cell cycle control phosphatase"/>
    <property type="match status" value="1"/>
</dbReference>
<evidence type="ECO:0000259" key="3">
    <source>
        <dbReference type="PROSITE" id="PS50206"/>
    </source>
</evidence>
<dbReference type="InterPro" id="IPR017582">
    <property type="entry name" value="SelU"/>
</dbReference>
<accession>A0ABX7WW74</accession>
<comment type="subunit">
    <text evidence="2">Monomer.</text>
</comment>
<comment type="catalytic activity">
    <reaction evidence="2">
        <text>5-methylaminomethyl-2-(Se-phospho)selenouridine(34) in tRNA + H2O = 5-methylaminomethyl-2-selenouridine(34) in tRNA + phosphate</text>
        <dbReference type="Rhea" id="RHEA:60176"/>
        <dbReference type="Rhea" id="RHEA-COMP:10196"/>
        <dbReference type="Rhea" id="RHEA-COMP:15523"/>
        <dbReference type="ChEBI" id="CHEBI:15377"/>
        <dbReference type="ChEBI" id="CHEBI:43474"/>
        <dbReference type="ChEBI" id="CHEBI:82743"/>
        <dbReference type="ChEBI" id="CHEBI:143702"/>
    </reaction>
</comment>
<dbReference type="InterPro" id="IPR058840">
    <property type="entry name" value="AAA_SelU"/>
</dbReference>
<dbReference type="RefSeq" id="WP_210223076.1">
    <property type="nucleotide sequence ID" value="NZ_CP072801.1"/>
</dbReference>
<dbReference type="NCBIfam" id="NF008751">
    <property type="entry name" value="PRK11784.1-3"/>
    <property type="match status" value="1"/>
</dbReference>
<dbReference type="GO" id="GO:0016740">
    <property type="term" value="F:transferase activity"/>
    <property type="evidence" value="ECO:0007669"/>
    <property type="project" value="UniProtKB-KW"/>
</dbReference>
<dbReference type="HAMAP" id="MF_01622">
    <property type="entry name" value="tRNA_sel_U_synth"/>
    <property type="match status" value="1"/>
</dbReference>
<name>A0ABX7WW74_9GAMM</name>
<dbReference type="EMBL" id="CP072801">
    <property type="protein sequence ID" value="QTR46753.1"/>
    <property type="molecule type" value="Genomic_DNA"/>
</dbReference>
<gene>
    <name evidence="4" type="primary">mnmH</name>
    <name evidence="2" type="synonym">selU</name>
    <name evidence="4" type="ORF">J9253_02020</name>
</gene>
<comment type="catalytic activity">
    <reaction evidence="2">
        <text>5-methylaminomethyl-2-thiouridine(34) in tRNA + selenophosphate + (2E)-geranyl diphosphate + H2O + H(+) = 5-methylaminomethyl-2-selenouridine(34) in tRNA + (2E)-thiogeraniol + phosphate + diphosphate</text>
        <dbReference type="Rhea" id="RHEA:42716"/>
        <dbReference type="Rhea" id="RHEA-COMP:10195"/>
        <dbReference type="Rhea" id="RHEA-COMP:10196"/>
        <dbReference type="ChEBI" id="CHEBI:15377"/>
        <dbReference type="ChEBI" id="CHEBI:15378"/>
        <dbReference type="ChEBI" id="CHEBI:16144"/>
        <dbReference type="ChEBI" id="CHEBI:33019"/>
        <dbReference type="ChEBI" id="CHEBI:43474"/>
        <dbReference type="ChEBI" id="CHEBI:58057"/>
        <dbReference type="ChEBI" id="CHEBI:74455"/>
        <dbReference type="ChEBI" id="CHEBI:82743"/>
        <dbReference type="ChEBI" id="CHEBI:143703"/>
        <dbReference type="EC" id="2.9.1.3"/>
    </reaction>
</comment>